<dbReference type="GO" id="GO:0005993">
    <property type="term" value="P:trehalose catabolic process"/>
    <property type="evidence" value="ECO:0007669"/>
    <property type="project" value="TreeGrafter"/>
</dbReference>
<dbReference type="InterPro" id="IPR001661">
    <property type="entry name" value="Glyco_hydro_37"/>
</dbReference>
<dbReference type="PROSITE" id="PS00928">
    <property type="entry name" value="TREHALASE_2"/>
    <property type="match status" value="1"/>
</dbReference>
<reference evidence="3 4" key="1">
    <citation type="submission" date="2020-02" db="EMBL/GenBank/DDBJ databases">
        <title>Draft genome sequence of two Spirosoma agri KCTC 52727 and Spirosoma terrae KCTC 52035.</title>
        <authorList>
            <person name="Rojas J."/>
            <person name="Ambika Manirajan B."/>
            <person name="Ratering S."/>
            <person name="Suarez C."/>
            <person name="Schnell S."/>
        </authorList>
    </citation>
    <scope>NUCLEOTIDE SEQUENCE [LARGE SCALE GENOMIC DNA]</scope>
    <source>
        <strain evidence="3 4">KCTC 52727</strain>
    </source>
</reference>
<dbReference type="EMBL" id="JAAGNZ010000001">
    <property type="protein sequence ID" value="NEU65892.1"/>
    <property type="molecule type" value="Genomic_DNA"/>
</dbReference>
<dbReference type="PANTHER" id="PTHR23403:SF1">
    <property type="entry name" value="TREHALASE"/>
    <property type="match status" value="1"/>
</dbReference>
<keyword evidence="4" id="KW-1185">Reference proteome</keyword>
<protein>
    <submittedName>
        <fullName evidence="3">Alpha,alpha-trehalase TreF</fullName>
    </submittedName>
</protein>
<dbReference type="NCBIfam" id="NF009773">
    <property type="entry name" value="PRK13270.1"/>
    <property type="match status" value="1"/>
</dbReference>
<keyword evidence="2" id="KW-0326">Glycosidase</keyword>
<dbReference type="SUPFAM" id="SSF48208">
    <property type="entry name" value="Six-hairpin glycosidases"/>
    <property type="match status" value="1"/>
</dbReference>
<gene>
    <name evidence="3" type="primary">treF</name>
    <name evidence="3" type="ORF">GK091_03290</name>
</gene>
<evidence type="ECO:0000256" key="1">
    <source>
        <dbReference type="ARBA" id="ARBA00022801"/>
    </source>
</evidence>
<dbReference type="Pfam" id="PF01204">
    <property type="entry name" value="Trehalase"/>
    <property type="match status" value="1"/>
</dbReference>
<dbReference type="Gene3D" id="1.50.10.10">
    <property type="match status" value="1"/>
</dbReference>
<organism evidence="3 4">
    <name type="scientific">Spirosoma agri</name>
    <dbReference type="NCBI Taxonomy" id="1987381"/>
    <lineage>
        <taxon>Bacteria</taxon>
        <taxon>Pseudomonadati</taxon>
        <taxon>Bacteroidota</taxon>
        <taxon>Cytophagia</taxon>
        <taxon>Cytophagales</taxon>
        <taxon>Cytophagaceae</taxon>
        <taxon>Spirosoma</taxon>
    </lineage>
</organism>
<dbReference type="PRINTS" id="PR00744">
    <property type="entry name" value="GLHYDRLASE37"/>
</dbReference>
<dbReference type="InterPro" id="IPR012341">
    <property type="entry name" value="6hp_glycosidase-like_sf"/>
</dbReference>
<sequence>MVAGSDWQTGLIFFSGHGYALFFVPIPPAPDHSLILKNRFLTLTTQPQLLSPDELYGDFFRDVQLSSVFTDSKTFVDCIPKMPPDTLIVLYNSEKTKPDFDLETFVRSNFVVPEKAGSHYVSDRSISTAEHINRLWDHLTRPADMPIEGGSRVALPHPYVVPGGRFREIFYWDSYFTMLGLRDCGHMDLIHGMLDNFAYLIDTFGFIPNGNRTYFLSRSQPPYFALMVKLLAELEDNDSLVKYEPQLRREYDFWMSGRSHLTTGLSTEKRVVRIGDKTYLNRYWDDTPTPRPESYREEIKLAEKAEKRGTAPETLYNHVRAACESGWDFSSRWLADTTSMATIHAADIVPVDLNCLLYFLETMLRDANLRDGGWKTAYGDLDPLVVARQQAIQQTFWNEETGFFHDYDAIAEKQTDALTLAGAFPLFFKLATAQQARRIHDRLKADFLQPGGWVTSLHNTGQQWDWPNGWAPLQWIIYRGLLNYGYVETAHEGRNRWLALNDKVFKATGKMMEKYNVVDDTLTTGGGEYPNQDGFGWTNGVYIRLLKEVGKR</sequence>
<evidence type="ECO:0000313" key="4">
    <source>
        <dbReference type="Proteomes" id="UP000477386"/>
    </source>
</evidence>
<dbReference type="InterPro" id="IPR008928">
    <property type="entry name" value="6-hairpin_glycosidase_sf"/>
</dbReference>
<proteinExistence type="predicted"/>
<dbReference type="AlphaFoldDB" id="A0A6M0IDW0"/>
<evidence type="ECO:0000313" key="3">
    <source>
        <dbReference type="EMBL" id="NEU65892.1"/>
    </source>
</evidence>
<dbReference type="Proteomes" id="UP000477386">
    <property type="component" value="Unassembled WGS sequence"/>
</dbReference>
<accession>A0A6M0IDW0</accession>
<dbReference type="PANTHER" id="PTHR23403">
    <property type="entry name" value="TREHALASE"/>
    <property type="match status" value="1"/>
</dbReference>
<keyword evidence="1" id="KW-0378">Hydrolase</keyword>
<dbReference type="GO" id="GO:0004555">
    <property type="term" value="F:alpha,alpha-trehalase activity"/>
    <property type="evidence" value="ECO:0007669"/>
    <property type="project" value="InterPro"/>
</dbReference>
<comment type="caution">
    <text evidence="3">The sequence shown here is derived from an EMBL/GenBank/DDBJ whole genome shotgun (WGS) entry which is preliminary data.</text>
</comment>
<evidence type="ECO:0000256" key="2">
    <source>
        <dbReference type="ARBA" id="ARBA00023295"/>
    </source>
</evidence>
<name>A0A6M0IDW0_9BACT</name>
<dbReference type="InterPro" id="IPR018232">
    <property type="entry name" value="Glyco_hydro_37_CS"/>
</dbReference>